<dbReference type="EMBL" id="GG657754">
    <property type="protein sequence ID" value="EFL28525.1"/>
    <property type="molecule type" value="Genomic_DNA"/>
</dbReference>
<evidence type="ECO:0000259" key="2">
    <source>
        <dbReference type="Pfam" id="PF09995"/>
    </source>
</evidence>
<dbReference type="GO" id="GO:0003743">
    <property type="term" value="F:translation initiation factor activity"/>
    <property type="evidence" value="ECO:0007669"/>
    <property type="project" value="UniProtKB-KW"/>
</dbReference>
<gene>
    <name evidence="3" type="ORF">SSOG_08239</name>
</gene>
<dbReference type="GO" id="GO:0016491">
    <property type="term" value="F:oxidoreductase activity"/>
    <property type="evidence" value="ECO:0007669"/>
    <property type="project" value="InterPro"/>
</dbReference>
<name>D9WV25_9ACTN</name>
<evidence type="ECO:0000313" key="3">
    <source>
        <dbReference type="EMBL" id="EFL28525.1"/>
    </source>
</evidence>
<dbReference type="PANTHER" id="PTHR36124">
    <property type="match status" value="1"/>
</dbReference>
<keyword evidence="3" id="KW-0396">Initiation factor</keyword>
<dbReference type="HOGENOM" id="CLU_039076_1_0_11"/>
<evidence type="ECO:0000256" key="1">
    <source>
        <dbReference type="SAM" id="MobiDB-lite"/>
    </source>
</evidence>
<dbReference type="Pfam" id="PF09995">
    <property type="entry name" value="MPAB_Lcp_cat"/>
    <property type="match status" value="1"/>
</dbReference>
<dbReference type="InterPro" id="IPR046366">
    <property type="entry name" value="MPAB"/>
</dbReference>
<feature type="domain" description="ER-bound oxygenase mpaB/mpaB'/Rubber oxygenase catalytic" evidence="2">
    <location>
        <begin position="56"/>
        <end position="248"/>
    </location>
</feature>
<accession>D9WV25</accession>
<keyword evidence="3" id="KW-0648">Protein biosynthesis</keyword>
<proteinExistence type="predicted"/>
<dbReference type="AlphaFoldDB" id="D9WV25"/>
<dbReference type="PANTHER" id="PTHR36124:SF1">
    <property type="entry name" value="ER-BOUND OXYGENASE MPAB_MPAB'_RUBBER OXYGENASE CATALYTIC DOMAIN-CONTAINING PROTEIN"/>
    <property type="match status" value="1"/>
</dbReference>
<dbReference type="InterPro" id="IPR018713">
    <property type="entry name" value="MPAB/Lcp_cat_dom"/>
</dbReference>
<keyword evidence="4" id="KW-1185">Reference proteome</keyword>
<evidence type="ECO:0000313" key="4">
    <source>
        <dbReference type="Proteomes" id="UP000003963"/>
    </source>
</evidence>
<dbReference type="STRING" id="457427.SSOG_08239"/>
<feature type="region of interest" description="Disordered" evidence="1">
    <location>
        <begin position="1"/>
        <end position="21"/>
    </location>
</feature>
<protein>
    <submittedName>
        <fullName evidence="3">Translation initiation factor IF-2</fullName>
    </submittedName>
</protein>
<reference evidence="3 4" key="1">
    <citation type="submission" date="2009-02" db="EMBL/GenBank/DDBJ databases">
        <title>Annotation of Streptomyces hygroscopicus strain ATCC 53653.</title>
        <authorList>
            <consortium name="The Broad Institute Genome Sequencing Platform"/>
            <consortium name="Broad Institute Microbial Sequencing Center"/>
            <person name="Fischbach M."/>
            <person name="Godfrey P."/>
            <person name="Ward D."/>
            <person name="Young S."/>
            <person name="Zeng Q."/>
            <person name="Koehrsen M."/>
            <person name="Alvarado L."/>
            <person name="Berlin A.M."/>
            <person name="Bochicchio J."/>
            <person name="Borenstein D."/>
            <person name="Chapman S.B."/>
            <person name="Chen Z."/>
            <person name="Engels R."/>
            <person name="Freedman E."/>
            <person name="Gellesch M."/>
            <person name="Goldberg J."/>
            <person name="Griggs A."/>
            <person name="Gujja S."/>
            <person name="Heilman E.R."/>
            <person name="Heiman D.I."/>
            <person name="Hepburn T.A."/>
            <person name="Howarth C."/>
            <person name="Jen D."/>
            <person name="Larson L."/>
            <person name="Lewis B."/>
            <person name="Mehta T."/>
            <person name="Park D."/>
            <person name="Pearson M."/>
            <person name="Richards J."/>
            <person name="Roberts A."/>
            <person name="Saif S."/>
            <person name="Shea T.D."/>
            <person name="Shenoy N."/>
            <person name="Sisk P."/>
            <person name="Stolte C."/>
            <person name="Sykes S.N."/>
            <person name="Thomson T."/>
            <person name="Walk T."/>
            <person name="White J."/>
            <person name="Yandava C."/>
            <person name="Straight P."/>
            <person name="Clardy J."/>
            <person name="Hung D."/>
            <person name="Kolter R."/>
            <person name="Mekalanos J."/>
            <person name="Walker S."/>
            <person name="Walsh C.T."/>
            <person name="Wieland-Brown L.C."/>
            <person name="Haas B."/>
            <person name="Nusbaum C."/>
            <person name="Birren B."/>
        </authorList>
    </citation>
    <scope>NUCLEOTIDE SEQUENCE [LARGE SCALE GENOMIC DNA]</scope>
    <source>
        <strain evidence="3 4">ATCC 53653</strain>
    </source>
</reference>
<dbReference type="Proteomes" id="UP000003963">
    <property type="component" value="Unassembled WGS sequence"/>
</dbReference>
<organism evidence="3 4">
    <name type="scientific">Streptomyces himastatinicus ATCC 53653</name>
    <dbReference type="NCBI Taxonomy" id="457427"/>
    <lineage>
        <taxon>Bacteria</taxon>
        <taxon>Bacillati</taxon>
        <taxon>Actinomycetota</taxon>
        <taxon>Actinomycetes</taxon>
        <taxon>Kitasatosporales</taxon>
        <taxon>Streptomycetaceae</taxon>
        <taxon>Streptomyces</taxon>
        <taxon>Streptomyces violaceusniger group</taxon>
    </lineage>
</organism>
<sequence length="268" mass="29418">MGRGERPRPRPGRAHRGAAPVSALHEAEETYRRMAYDTFARDLKMGFNLGFCRTFAVPEIARVLASTGRMTQHTRVRAKATGAMMYGLFEHGLDSERGAETIAALGKLHAPFAIGDDAFRYVLACFDLAPMRWCAAHAWRAPTDAERAASHTLYLGLAERLGISEVPATWREFETWTQAYERAHFATTPEGRELWQATRGMLADRVPGVLGPLAGAAADSLLDDLARDAFGAPRPPALVRGATRAALRARAWRGRRAHARAARARAEG</sequence>